<dbReference type="InParanoid" id="A0A1Y1U5G3"/>
<organism evidence="7 8">
    <name type="scientific">Kockovaella imperatae</name>
    <dbReference type="NCBI Taxonomy" id="4999"/>
    <lineage>
        <taxon>Eukaryota</taxon>
        <taxon>Fungi</taxon>
        <taxon>Dikarya</taxon>
        <taxon>Basidiomycota</taxon>
        <taxon>Agaricomycotina</taxon>
        <taxon>Tremellomycetes</taxon>
        <taxon>Tremellales</taxon>
        <taxon>Cuniculitremaceae</taxon>
        <taxon>Kockovaella</taxon>
    </lineage>
</organism>
<dbReference type="RefSeq" id="XP_021867627.1">
    <property type="nucleotide sequence ID" value="XM_022018782.1"/>
</dbReference>
<feature type="transmembrane region" description="Helical" evidence="5">
    <location>
        <begin position="180"/>
        <end position="199"/>
    </location>
</feature>
<dbReference type="GeneID" id="33560591"/>
<dbReference type="InterPro" id="IPR036259">
    <property type="entry name" value="MFS_trans_sf"/>
</dbReference>
<feature type="transmembrane region" description="Helical" evidence="5">
    <location>
        <begin position="459"/>
        <end position="483"/>
    </location>
</feature>
<protein>
    <submittedName>
        <fullName evidence="7">MFS general substrate transporter</fullName>
    </submittedName>
</protein>
<name>A0A1Y1U5G3_9TREE</name>
<evidence type="ECO:0000259" key="6">
    <source>
        <dbReference type="PROSITE" id="PS50850"/>
    </source>
</evidence>
<dbReference type="FunFam" id="1.20.1250.20:FF:000011">
    <property type="entry name" value="MFS multidrug transporter, putative"/>
    <property type="match status" value="1"/>
</dbReference>
<feature type="transmembrane region" description="Helical" evidence="5">
    <location>
        <begin position="112"/>
        <end position="133"/>
    </location>
</feature>
<feature type="transmembrane region" description="Helical" evidence="5">
    <location>
        <begin position="145"/>
        <end position="168"/>
    </location>
</feature>
<dbReference type="OrthoDB" id="3357846at2759"/>
<keyword evidence="8" id="KW-1185">Reference proteome</keyword>
<evidence type="ECO:0000256" key="3">
    <source>
        <dbReference type="ARBA" id="ARBA00022989"/>
    </source>
</evidence>
<dbReference type="GO" id="GO:1990961">
    <property type="term" value="P:xenobiotic detoxification by transmembrane export across the plasma membrane"/>
    <property type="evidence" value="ECO:0007669"/>
    <property type="project" value="TreeGrafter"/>
</dbReference>
<dbReference type="FunCoup" id="A0A1Y1U5G3">
    <property type="interactions" value="6"/>
</dbReference>
<dbReference type="Pfam" id="PF07690">
    <property type="entry name" value="MFS_1"/>
    <property type="match status" value="1"/>
</dbReference>
<feature type="transmembrane region" description="Helical" evidence="5">
    <location>
        <begin position="243"/>
        <end position="264"/>
    </location>
</feature>
<feature type="domain" description="Major facilitator superfamily (MFS) profile" evidence="6">
    <location>
        <begin position="114"/>
        <end position="549"/>
    </location>
</feature>
<dbReference type="Gene3D" id="1.20.1250.20">
    <property type="entry name" value="MFS general substrate transporter like domains"/>
    <property type="match status" value="1"/>
</dbReference>
<keyword evidence="4 5" id="KW-0472">Membrane</keyword>
<proteinExistence type="predicted"/>
<evidence type="ECO:0000256" key="5">
    <source>
        <dbReference type="SAM" id="Phobius"/>
    </source>
</evidence>
<feature type="transmembrane region" description="Helical" evidence="5">
    <location>
        <begin position="387"/>
        <end position="406"/>
    </location>
</feature>
<dbReference type="PANTHER" id="PTHR23502:SF23">
    <property type="entry name" value="FLUCONAZOLE RESISTANCE PROTEIN 1"/>
    <property type="match status" value="1"/>
</dbReference>
<gene>
    <name evidence="7" type="ORF">BD324DRAFT_654273</name>
</gene>
<dbReference type="STRING" id="4999.A0A1Y1U5G3"/>
<evidence type="ECO:0000313" key="7">
    <source>
        <dbReference type="EMBL" id="ORX33269.1"/>
    </source>
</evidence>
<comment type="subcellular location">
    <subcellularLocation>
        <location evidence="1">Membrane</location>
        <topology evidence="1">Multi-pass membrane protein</topology>
    </subcellularLocation>
</comment>
<reference evidence="7 8" key="1">
    <citation type="submission" date="2017-03" db="EMBL/GenBank/DDBJ databases">
        <title>Widespread Adenine N6-methylation of Active Genes in Fungi.</title>
        <authorList>
            <consortium name="DOE Joint Genome Institute"/>
            <person name="Mondo S.J."/>
            <person name="Dannebaum R.O."/>
            <person name="Kuo R.C."/>
            <person name="Louie K.B."/>
            <person name="Bewick A.J."/>
            <person name="Labutti K."/>
            <person name="Haridas S."/>
            <person name="Kuo A."/>
            <person name="Salamov A."/>
            <person name="Ahrendt S.R."/>
            <person name="Lau R."/>
            <person name="Bowen B.P."/>
            <person name="Lipzen A."/>
            <person name="Sullivan W."/>
            <person name="Andreopoulos W.B."/>
            <person name="Clum A."/>
            <person name="Lindquist E."/>
            <person name="Daum C."/>
            <person name="Northen T.R."/>
            <person name="Ramamoorthy G."/>
            <person name="Schmitz R.J."/>
            <person name="Gryganskyi A."/>
            <person name="Culley D."/>
            <person name="Magnuson J."/>
            <person name="James T.Y."/>
            <person name="O'Malley M.A."/>
            <person name="Stajich J.E."/>
            <person name="Spatafora J.W."/>
            <person name="Visel A."/>
            <person name="Grigoriev I.V."/>
        </authorList>
    </citation>
    <scope>NUCLEOTIDE SEQUENCE [LARGE SCALE GENOMIC DNA]</scope>
    <source>
        <strain evidence="7 8">NRRL Y-17943</strain>
    </source>
</reference>
<dbReference type="EMBL" id="NBSH01000029">
    <property type="protein sequence ID" value="ORX33269.1"/>
    <property type="molecule type" value="Genomic_DNA"/>
</dbReference>
<dbReference type="InterPro" id="IPR020846">
    <property type="entry name" value="MFS_dom"/>
</dbReference>
<dbReference type="PANTHER" id="PTHR23502">
    <property type="entry name" value="MAJOR FACILITATOR SUPERFAMILY"/>
    <property type="match status" value="1"/>
</dbReference>
<evidence type="ECO:0000256" key="2">
    <source>
        <dbReference type="ARBA" id="ARBA00022692"/>
    </source>
</evidence>
<evidence type="ECO:0000313" key="8">
    <source>
        <dbReference type="Proteomes" id="UP000193218"/>
    </source>
</evidence>
<feature type="transmembrane region" description="Helical" evidence="5">
    <location>
        <begin position="348"/>
        <end position="367"/>
    </location>
</feature>
<dbReference type="PROSITE" id="PS50850">
    <property type="entry name" value="MFS"/>
    <property type="match status" value="1"/>
</dbReference>
<dbReference type="GO" id="GO:0015244">
    <property type="term" value="F:fluconazole transmembrane transporter activity"/>
    <property type="evidence" value="ECO:0007669"/>
    <property type="project" value="TreeGrafter"/>
</dbReference>
<dbReference type="CDD" id="cd17323">
    <property type="entry name" value="MFS_Tpo1_MDR_like"/>
    <property type="match status" value="1"/>
</dbReference>
<comment type="caution">
    <text evidence="7">The sequence shown here is derived from an EMBL/GenBank/DDBJ whole genome shotgun (WGS) entry which is preliminary data.</text>
</comment>
<evidence type="ECO:0000256" key="4">
    <source>
        <dbReference type="ARBA" id="ARBA00023136"/>
    </source>
</evidence>
<dbReference type="Proteomes" id="UP000193218">
    <property type="component" value="Unassembled WGS sequence"/>
</dbReference>
<feature type="transmembrane region" description="Helical" evidence="5">
    <location>
        <begin position="270"/>
        <end position="291"/>
    </location>
</feature>
<feature type="transmembrane region" description="Helical" evidence="5">
    <location>
        <begin position="427"/>
        <end position="447"/>
    </location>
</feature>
<feature type="transmembrane region" description="Helical" evidence="5">
    <location>
        <begin position="519"/>
        <end position="542"/>
    </location>
</feature>
<sequence length="568" mass="62595">MSIRSVFQESFIGHIIHSLSGRRWLKYPEENADFVLPSKYALRAKEASSTGASLSSAPRSNLDALRTDTVDSARTRFEDGELESQGQEVIIVDWYGPDDPENPQNWSLGKKCWLTFCIMLITTSVYIGSSIYAPAVPSAMEYFGVAQVPALLGISLFVLGYGIGPLFLSPITEVPKIGRTIPYIIPLALFAILQLPTALVTNFAGFCVLRFLSGFVSSPPLATGGASLFDIFRPEKFAYPMGLYDISAAAGPTLGPVVAAYAVYAKNWRWAFWELLWIAGFALLFLSCALPETSADNILYRRAIRLRRLTGNPNIKSQSEIDTAHLDFKAEILNAIVRPITMTFKEPIVLATDLYVGYVYALIYSYFESFPLVYEYGYGWSGANANLPYLAFIAGESFSVIGYVIWARLYWEPKFAETGGHPKPEASLPMGIPGGFFAPPTLFWFGWTAVRTHWISPVLASAVFGLGTSWMFMPFLTYLPLAYPKYAASALASNDFVRSLMGAGMPLAAAPLFHNLGIAWGNSLLGFIAILFVPVPWLLFAYGGKLRNKSPMALHDSDIEKMRQNSAA</sequence>
<dbReference type="SUPFAM" id="SSF103473">
    <property type="entry name" value="MFS general substrate transporter"/>
    <property type="match status" value="1"/>
</dbReference>
<keyword evidence="2 5" id="KW-0812">Transmembrane</keyword>
<accession>A0A1Y1U5G3</accession>
<keyword evidence="3 5" id="KW-1133">Transmembrane helix</keyword>
<dbReference type="InterPro" id="IPR011701">
    <property type="entry name" value="MFS"/>
</dbReference>
<evidence type="ECO:0000256" key="1">
    <source>
        <dbReference type="ARBA" id="ARBA00004141"/>
    </source>
</evidence>
<dbReference type="AlphaFoldDB" id="A0A1Y1U5G3"/>
<dbReference type="GO" id="GO:0005886">
    <property type="term" value="C:plasma membrane"/>
    <property type="evidence" value="ECO:0007669"/>
    <property type="project" value="TreeGrafter"/>
</dbReference>